<feature type="transmembrane region" description="Helical" evidence="1">
    <location>
        <begin position="67"/>
        <end position="94"/>
    </location>
</feature>
<name>A0A8F5BLS3_SACSH</name>
<evidence type="ECO:0000256" key="1">
    <source>
        <dbReference type="SAM" id="Phobius"/>
    </source>
</evidence>
<organism evidence="2 3">
    <name type="scientific">Saccharolobus shibatae (strain ATCC 51178 / DSM 5389 / JCM 8931 / NBRC 15437 / B12)</name>
    <name type="common">Sulfolobus shibatae</name>
    <dbReference type="NCBI Taxonomy" id="523848"/>
    <lineage>
        <taxon>Archaea</taxon>
        <taxon>Thermoproteota</taxon>
        <taxon>Thermoprotei</taxon>
        <taxon>Sulfolobales</taxon>
        <taxon>Sulfolobaceae</taxon>
        <taxon>Saccharolobus</taxon>
    </lineage>
</organism>
<evidence type="ECO:0000313" key="2">
    <source>
        <dbReference type="EMBL" id="QXJ27650.1"/>
    </source>
</evidence>
<dbReference type="KEGG" id="sshi:J5U23_00517"/>
<keyword evidence="1" id="KW-0472">Membrane</keyword>
<feature type="transmembrane region" description="Helical" evidence="1">
    <location>
        <begin position="232"/>
        <end position="251"/>
    </location>
</feature>
<feature type="transmembrane region" description="Helical" evidence="1">
    <location>
        <begin position="281"/>
        <end position="300"/>
    </location>
</feature>
<dbReference type="Proteomes" id="UP000694018">
    <property type="component" value="Chromosome"/>
</dbReference>
<sequence length="322" mass="37380">MKKSEIKEIEPWGVNIPFIFLAIAYWALGSLSLPLNWSYHPYFMMLGAYALYFGMIQRLFFPAKNYLALHIASLIFLVIPIHYFQIIASVALAITEVKALVDLRSYGYNARKLPINALVLSSPFASIIAWLLYPNYWLLITPLLLYILGVNMGVFSVNLRTRPVFGLYQLPIFLIIILSYFFPILFPFIGVAYFLTIYRKTFTFKNTSAFSSLLSLIVIPLLSLYFGDFVHAFTLGIMSTLFFSCITYSTSRYNYDKIVISVILSDLAYILRFFYFEISGIFWVIAVLYFLYLIRDNFYLTSIKLGLSMRFIRMQKENRESP</sequence>
<dbReference type="EMBL" id="CP077717">
    <property type="protein sequence ID" value="QXJ27650.1"/>
    <property type="molecule type" value="Genomic_DNA"/>
</dbReference>
<keyword evidence="1" id="KW-1133">Transmembrane helix</keyword>
<reference evidence="2" key="1">
    <citation type="journal article" date="2021" name="Environ. Microbiol.">
        <title>New insights into the diversity and evolution of the archaeal mobilome from three complete genomes of Saccharolobus shibatae.</title>
        <authorList>
            <person name="Medvedeva S."/>
            <person name="Brandt D."/>
            <person name="Cvirkaite-Krupovic V."/>
            <person name="Liu Y."/>
            <person name="Severinov K."/>
            <person name="Ishino S."/>
            <person name="Ishino Y."/>
            <person name="Prangishvili D."/>
            <person name="Kalinowski J."/>
            <person name="Krupovic M."/>
        </authorList>
    </citation>
    <scope>NUCLEOTIDE SEQUENCE</scope>
    <source>
        <strain evidence="2">B12</strain>
    </source>
</reference>
<proteinExistence type="predicted"/>
<evidence type="ECO:0000313" key="3">
    <source>
        <dbReference type="Proteomes" id="UP000694018"/>
    </source>
</evidence>
<feature type="transmembrane region" description="Helical" evidence="1">
    <location>
        <begin position="171"/>
        <end position="195"/>
    </location>
</feature>
<feature type="transmembrane region" description="Helical" evidence="1">
    <location>
        <begin position="140"/>
        <end position="159"/>
    </location>
</feature>
<dbReference type="OrthoDB" id="44205at2157"/>
<feature type="transmembrane region" description="Helical" evidence="1">
    <location>
        <begin position="114"/>
        <end position="133"/>
    </location>
</feature>
<keyword evidence="1" id="KW-0812">Transmembrane</keyword>
<gene>
    <name evidence="2" type="ORF">J5U23_00517</name>
</gene>
<feature type="transmembrane region" description="Helical" evidence="1">
    <location>
        <begin position="39"/>
        <end position="55"/>
    </location>
</feature>
<dbReference type="AlphaFoldDB" id="A0A8F5BLS3"/>
<dbReference type="RefSeq" id="WP_218266885.1">
    <property type="nucleotide sequence ID" value="NZ_CP077717.1"/>
</dbReference>
<feature type="transmembrane region" description="Helical" evidence="1">
    <location>
        <begin position="12"/>
        <end position="33"/>
    </location>
</feature>
<dbReference type="GeneID" id="65562126"/>
<protein>
    <submittedName>
        <fullName evidence="2">Integral membrane protein</fullName>
    </submittedName>
</protein>
<feature type="transmembrane region" description="Helical" evidence="1">
    <location>
        <begin position="207"/>
        <end position="226"/>
    </location>
</feature>
<accession>A0A8F5BLS3</accession>